<feature type="compositionally biased region" description="Acidic residues" evidence="11">
    <location>
        <begin position="1"/>
        <end position="13"/>
    </location>
</feature>
<evidence type="ECO:0000256" key="9">
    <source>
        <dbReference type="ARBA" id="ARBA00046115"/>
    </source>
</evidence>
<feature type="region of interest" description="Disordered" evidence="11">
    <location>
        <begin position="1"/>
        <end position="23"/>
    </location>
</feature>
<reference evidence="14" key="1">
    <citation type="submission" date="2019-08" db="EMBL/GenBank/DDBJ databases">
        <title>Three high-quality genomes provides insights into domestication of ducks.</title>
        <authorList>
            <person name="Hou Z.C."/>
            <person name="Zhu F."/>
            <person name="Yin Z.T."/>
            <person name="Zhang F."/>
        </authorList>
    </citation>
    <scope>NUCLEOTIDE SEQUENCE [LARGE SCALE GENOMIC DNA]</scope>
</reference>
<feature type="coiled-coil region" evidence="10">
    <location>
        <begin position="102"/>
        <end position="155"/>
    </location>
</feature>
<evidence type="ECO:0000256" key="6">
    <source>
        <dbReference type="ARBA" id="ARBA00023069"/>
    </source>
</evidence>
<feature type="compositionally biased region" description="Basic and acidic residues" evidence="11">
    <location>
        <begin position="14"/>
        <end position="23"/>
    </location>
</feature>
<evidence type="ECO:0000259" key="12">
    <source>
        <dbReference type="Pfam" id="PF14772"/>
    </source>
</evidence>
<dbReference type="Pfam" id="PF14775">
    <property type="entry name" value="NYD-SP28_assoc"/>
    <property type="match status" value="1"/>
</dbReference>
<reference evidence="14" key="2">
    <citation type="submission" date="2025-08" db="UniProtKB">
        <authorList>
            <consortium name="Ensembl"/>
        </authorList>
    </citation>
    <scope>IDENTIFICATION</scope>
</reference>
<keyword evidence="4" id="KW-0282">Flagellum</keyword>
<dbReference type="GO" id="GO:0005858">
    <property type="term" value="C:axonemal dynein complex"/>
    <property type="evidence" value="ECO:0007669"/>
    <property type="project" value="InterPro"/>
</dbReference>
<evidence type="ECO:0000259" key="13">
    <source>
        <dbReference type="Pfam" id="PF14775"/>
    </source>
</evidence>
<reference evidence="14" key="3">
    <citation type="submission" date="2025-09" db="UniProtKB">
        <authorList>
            <consortium name="Ensembl"/>
        </authorList>
    </citation>
    <scope>IDENTIFICATION</scope>
</reference>
<evidence type="ECO:0000256" key="11">
    <source>
        <dbReference type="SAM" id="MobiDB-lite"/>
    </source>
</evidence>
<dbReference type="InterPro" id="IPR039750">
    <property type="entry name" value="DRC1/DRC2"/>
</dbReference>
<comment type="similarity">
    <text evidence="2">Belongs to the DRC1 family.</text>
</comment>
<dbReference type="GO" id="GO:0070286">
    <property type="term" value="P:axonemal dynein complex assembly"/>
    <property type="evidence" value="ECO:0007669"/>
    <property type="project" value="InterPro"/>
</dbReference>
<protein>
    <recommendedName>
        <fullName evidence="3">Dynein regulatory complex protein 1</fullName>
    </recommendedName>
    <alternativeName>
        <fullName evidence="8">Coiled-coil domain-containing protein 164</fullName>
    </alternativeName>
</protein>
<evidence type="ECO:0000256" key="7">
    <source>
        <dbReference type="ARBA" id="ARBA00023273"/>
    </source>
</evidence>
<evidence type="ECO:0000313" key="15">
    <source>
        <dbReference type="Proteomes" id="UP000694400"/>
    </source>
</evidence>
<dbReference type="PANTHER" id="PTHR21625">
    <property type="entry name" value="NYD-SP28 PROTEIN"/>
    <property type="match status" value="1"/>
</dbReference>
<dbReference type="GO" id="GO:0060285">
    <property type="term" value="P:cilium-dependent cell motility"/>
    <property type="evidence" value="ECO:0007669"/>
    <property type="project" value="TreeGrafter"/>
</dbReference>
<dbReference type="InterPro" id="IPR039505">
    <property type="entry name" value="DRC1/2_N"/>
</dbReference>
<feature type="coiled-coil region" evidence="10">
    <location>
        <begin position="192"/>
        <end position="301"/>
    </location>
</feature>
<name>A0A8B9QN32_ANAPL</name>
<evidence type="ECO:0000313" key="14">
    <source>
        <dbReference type="Ensembl" id="ENSAPLP00020000407.1"/>
    </source>
</evidence>
<dbReference type="GO" id="GO:0003352">
    <property type="term" value="P:regulation of cilium movement"/>
    <property type="evidence" value="ECO:0007669"/>
    <property type="project" value="TreeGrafter"/>
</dbReference>
<evidence type="ECO:0000256" key="10">
    <source>
        <dbReference type="SAM" id="Coils"/>
    </source>
</evidence>
<feature type="domain" description="Dynein regulatory complex protein 1/2 N-terminal" evidence="12">
    <location>
        <begin position="44"/>
        <end position="145"/>
    </location>
</feature>
<sequence>DEEPKEEVEEEEEERRSHKEVEESQQRLAKLLFEGTQMVTNIQVAADSRETQRRAEEAELKQQRLKKLENEAKSSAYEFEKISSKWALAEDVTVPQELWQLLNQQQQQCSLLLEEKNKLIGELQQELKNKDEQYVQAMKKQSEDIHLLLERMEEQIRISQTFEFERRELLDSNRKKWEEAIQAHNTKELEYLHARMRKVEEFEKQLNQLRVQDEEEYNSMKIQLENDVQNLERQLQQTKAAYLLNQEKLEYNLLVLKKQDEENTIIRSRQKRKINRLHSSLNNLRTKLDKQEKQFREENQSLAADCERITGQCKEVQKRMRHFAASDAEKFTEVWLMNEEEAKRLMRKALDADRIIHTQQLGLPWEQPRHWFLNNIGPLRRYKAKRMATKLAAEVLAGGTEPLAPLWHWETQFQVSQLDTAVSMPALCVSPKGFLIERKLLRPLRALGKHERTLLRLDSIFSVSCESTESSRLGESSKITQCSAQLKATGLVVTHEGQHPWGLYFGSLREKSRAAKEALQVRDSSKDREYWEALAHVIPETTLKLWDALLVALEEYYNVLTRRASLLAELAELQQQNLELCLMLERYSTSGVSVGSLKTGDKEL</sequence>
<comment type="function">
    <text evidence="9">Component of the nexin-dynein regulatory complex (N-DRC) a key regulator of ciliary/flagellar motility which maintains the alignment and integrity of the distal axoneme and regulates microtubule sliding in motile axonemes. Plays a critical role in the assembly of N-DRC and also stabilizes the assembly of multiple inner dynein arms and radial spokes. Coassembles with CCDC65/DRC2 to form a central scaffold needed for assembly of the N-DRC and its attachment to the outer doublet microtubules.</text>
</comment>
<dbReference type="Pfam" id="PF14772">
    <property type="entry name" value="NYD-SP28"/>
    <property type="match status" value="1"/>
</dbReference>
<keyword evidence="7" id="KW-0966">Cell projection</keyword>
<dbReference type="Proteomes" id="UP000694400">
    <property type="component" value="Chromosome 3"/>
</dbReference>
<organism evidence="14 15">
    <name type="scientific">Anas platyrhynchos</name>
    <name type="common">Mallard</name>
    <name type="synonym">Anas boschas</name>
    <dbReference type="NCBI Taxonomy" id="8839"/>
    <lineage>
        <taxon>Eukaryota</taxon>
        <taxon>Metazoa</taxon>
        <taxon>Chordata</taxon>
        <taxon>Craniata</taxon>
        <taxon>Vertebrata</taxon>
        <taxon>Euteleostomi</taxon>
        <taxon>Archelosauria</taxon>
        <taxon>Archosauria</taxon>
        <taxon>Dinosauria</taxon>
        <taxon>Saurischia</taxon>
        <taxon>Theropoda</taxon>
        <taxon>Coelurosauria</taxon>
        <taxon>Aves</taxon>
        <taxon>Neognathae</taxon>
        <taxon>Galloanserae</taxon>
        <taxon>Anseriformes</taxon>
        <taxon>Anatidae</taxon>
        <taxon>Anatinae</taxon>
        <taxon>Anas</taxon>
    </lineage>
</organism>
<evidence type="ECO:0000256" key="1">
    <source>
        <dbReference type="ARBA" id="ARBA00004611"/>
    </source>
</evidence>
<dbReference type="AlphaFoldDB" id="A0A8B9QN32"/>
<comment type="subcellular location">
    <subcellularLocation>
        <location evidence="1">Cytoplasm</location>
        <location evidence="1">Cytoskeleton</location>
        <location evidence="1">Flagellum axoneme</location>
    </subcellularLocation>
</comment>
<evidence type="ECO:0000256" key="3">
    <source>
        <dbReference type="ARBA" id="ARBA00013815"/>
    </source>
</evidence>
<keyword evidence="5 10" id="KW-0175">Coiled coil</keyword>
<evidence type="ECO:0000256" key="5">
    <source>
        <dbReference type="ARBA" id="ARBA00023054"/>
    </source>
</evidence>
<dbReference type="PANTHER" id="PTHR21625:SF1">
    <property type="entry name" value="DYNEIN REGULATORY COMPLEX PROTEIN 1"/>
    <property type="match status" value="1"/>
</dbReference>
<evidence type="ECO:0000256" key="2">
    <source>
        <dbReference type="ARBA" id="ARBA00009688"/>
    </source>
</evidence>
<feature type="domain" description="Dynein regulatory complex protein 1 C-terminal" evidence="13">
    <location>
        <begin position="529"/>
        <end position="587"/>
    </location>
</feature>
<proteinExistence type="inferred from homology"/>
<evidence type="ECO:0000256" key="8">
    <source>
        <dbReference type="ARBA" id="ARBA00031554"/>
    </source>
</evidence>
<dbReference type="Ensembl" id="ENSAPLT00020000427.1">
    <property type="protein sequence ID" value="ENSAPLP00020000407.1"/>
    <property type="gene ID" value="ENSAPLG00020000296.1"/>
</dbReference>
<accession>A0A8B9QN32</accession>
<dbReference type="InterPro" id="IPR029440">
    <property type="entry name" value="DRC1_C"/>
</dbReference>
<keyword evidence="6" id="KW-0969">Cilium</keyword>
<evidence type="ECO:0000256" key="4">
    <source>
        <dbReference type="ARBA" id="ARBA00022846"/>
    </source>
</evidence>